<organism evidence="1 2">
    <name type="scientific">Ruminococcus callidus ATCC 27760</name>
    <dbReference type="NCBI Taxonomy" id="411473"/>
    <lineage>
        <taxon>Bacteria</taxon>
        <taxon>Bacillati</taxon>
        <taxon>Bacillota</taxon>
        <taxon>Clostridia</taxon>
        <taxon>Eubacteriales</taxon>
        <taxon>Oscillospiraceae</taxon>
        <taxon>Ruminococcus</taxon>
    </lineage>
</organism>
<dbReference type="PATRIC" id="fig|411473.3.peg.287"/>
<dbReference type="STRING" id="411473.RUMCAL_00372"/>
<dbReference type="EMBL" id="AWVF01000031">
    <property type="protein sequence ID" value="ERJ97300.1"/>
    <property type="molecule type" value="Genomic_DNA"/>
</dbReference>
<dbReference type="AlphaFoldDB" id="U2KYV8"/>
<protein>
    <submittedName>
        <fullName evidence="1">Uncharacterized protein</fullName>
    </submittedName>
</protein>
<reference evidence="1 2" key="1">
    <citation type="submission" date="2013-07" db="EMBL/GenBank/DDBJ databases">
        <authorList>
            <person name="Weinstock G."/>
            <person name="Sodergren E."/>
            <person name="Wylie T."/>
            <person name="Fulton L."/>
            <person name="Fulton R."/>
            <person name="Fronick C."/>
            <person name="O'Laughlin M."/>
            <person name="Godfrey J."/>
            <person name="Miner T."/>
            <person name="Herter B."/>
            <person name="Appelbaum E."/>
            <person name="Cordes M."/>
            <person name="Lek S."/>
            <person name="Wollam A."/>
            <person name="Pepin K.H."/>
            <person name="Palsikar V.B."/>
            <person name="Mitreva M."/>
            <person name="Wilson R.K."/>
        </authorList>
    </citation>
    <scope>NUCLEOTIDE SEQUENCE [LARGE SCALE GENOMIC DNA]</scope>
    <source>
        <strain evidence="1 2">ATCC 27760</strain>
    </source>
</reference>
<keyword evidence="2" id="KW-1185">Reference proteome</keyword>
<gene>
    <name evidence="1" type="ORF">RUMCAL_00372</name>
</gene>
<proteinExistence type="predicted"/>
<dbReference type="Proteomes" id="UP000016662">
    <property type="component" value="Unassembled WGS sequence"/>
</dbReference>
<comment type="caution">
    <text evidence="1">The sequence shown here is derived from an EMBL/GenBank/DDBJ whole genome shotgun (WGS) entry which is preliminary data.</text>
</comment>
<sequence length="85" mass="9977">MRNYIWDFQTVEALADLEIETYKRFPNLDVLASDFIKLKSLVGSTDVYHDDDEFQKSFTKYENLLNDTDSIYADLKTFRKVVVVA</sequence>
<dbReference type="HOGENOM" id="CLU_2510669_0_0_9"/>
<evidence type="ECO:0000313" key="2">
    <source>
        <dbReference type="Proteomes" id="UP000016662"/>
    </source>
</evidence>
<accession>U2KYV8</accession>
<evidence type="ECO:0000313" key="1">
    <source>
        <dbReference type="EMBL" id="ERJ97300.1"/>
    </source>
</evidence>
<name>U2KYV8_9FIRM</name>